<feature type="domain" description="GFO/IDH/MocA-like oxidoreductase" evidence="4">
    <location>
        <begin position="134"/>
        <end position="254"/>
    </location>
</feature>
<sequence>MTDEVIGVGIAGFWHVHAGDYARDATEHPGTRVVAGWDPDPALAAEGASHLGVEVVDSLDALLAHPDVAAITVTTATADHTAVISRAIAAGKHVFTEKLLAPTVDECEALVAQARDTGVALVVSLPRLADPEVMAASALIDAGSLGDVTYARVRMAHDGWLGGWLPERFADPVAAIGGAFADLGCHPAYLVQRFLGARPAHVTASYGRVTAREVEDNAVVVAEYPNGALGVAEASFVTTPGAFAFEVRGTAASLLFGFGREELIAKGGRFGDQWMPVAEAERARRPFELWVDAMRGAADPSDNQRTAIELTRFVVAANAAASTGAAVGLATEGRS</sequence>
<dbReference type="InterPro" id="IPR050463">
    <property type="entry name" value="Gfo/Idh/MocA_oxidrdct_glycsds"/>
</dbReference>
<gene>
    <name evidence="5" type="ORF">Q9R08_00340</name>
</gene>
<dbReference type="SUPFAM" id="SSF51735">
    <property type="entry name" value="NAD(P)-binding Rossmann-fold domains"/>
    <property type="match status" value="1"/>
</dbReference>
<proteinExistence type="predicted"/>
<accession>A0ABU0YVS9</accession>
<feature type="domain" description="Gfo/Idh/MocA-like oxidoreductase N-terminal" evidence="3">
    <location>
        <begin position="6"/>
        <end position="123"/>
    </location>
</feature>
<evidence type="ECO:0000259" key="4">
    <source>
        <dbReference type="Pfam" id="PF22725"/>
    </source>
</evidence>
<dbReference type="PANTHER" id="PTHR43818">
    <property type="entry name" value="BCDNA.GH03377"/>
    <property type="match status" value="1"/>
</dbReference>
<keyword evidence="6" id="KW-1185">Reference proteome</keyword>
<dbReference type="EMBL" id="JAVFWO010000001">
    <property type="protein sequence ID" value="MDQ7876412.1"/>
    <property type="molecule type" value="Genomic_DNA"/>
</dbReference>
<dbReference type="InterPro" id="IPR000683">
    <property type="entry name" value="Gfo/Idh/MocA-like_OxRdtase_N"/>
</dbReference>
<evidence type="ECO:0000256" key="1">
    <source>
        <dbReference type="ARBA" id="ARBA00023002"/>
    </source>
</evidence>
<dbReference type="Proteomes" id="UP001235133">
    <property type="component" value="Unassembled WGS sequence"/>
</dbReference>
<evidence type="ECO:0000259" key="3">
    <source>
        <dbReference type="Pfam" id="PF01408"/>
    </source>
</evidence>
<dbReference type="InterPro" id="IPR055170">
    <property type="entry name" value="GFO_IDH_MocA-like_dom"/>
</dbReference>
<dbReference type="RefSeq" id="WP_308865807.1">
    <property type="nucleotide sequence ID" value="NZ_JAVFWO010000001.1"/>
</dbReference>
<dbReference type="Gene3D" id="3.40.50.720">
    <property type="entry name" value="NAD(P)-binding Rossmann-like Domain"/>
    <property type="match status" value="1"/>
</dbReference>
<evidence type="ECO:0000256" key="2">
    <source>
        <dbReference type="ARBA" id="ARBA00023027"/>
    </source>
</evidence>
<reference evidence="5 6" key="1">
    <citation type="submission" date="2023-08" db="EMBL/GenBank/DDBJ databases">
        <title>Microbacterium psychrotolerans sp. nov., a psychrotolerant bacterium isolated from soil in Heilongjiang Province, China.</title>
        <authorList>
            <person name="An P."/>
            <person name="Zhao D."/>
            <person name="Xiang H."/>
        </authorList>
    </citation>
    <scope>NUCLEOTIDE SEQUENCE [LARGE SCALE GENOMIC DNA]</scope>
    <source>
        <strain evidence="5 6">QXD-8</strain>
    </source>
</reference>
<keyword evidence="1" id="KW-0560">Oxidoreductase</keyword>
<name>A0ABU0YVS9_9MICO</name>
<comment type="caution">
    <text evidence="5">The sequence shown here is derived from an EMBL/GenBank/DDBJ whole genome shotgun (WGS) entry which is preliminary data.</text>
</comment>
<dbReference type="SUPFAM" id="SSF55347">
    <property type="entry name" value="Glyceraldehyde-3-phosphate dehydrogenase-like, C-terminal domain"/>
    <property type="match status" value="1"/>
</dbReference>
<dbReference type="Gene3D" id="3.30.360.10">
    <property type="entry name" value="Dihydrodipicolinate Reductase, domain 2"/>
    <property type="match status" value="1"/>
</dbReference>
<keyword evidence="2" id="KW-0520">NAD</keyword>
<dbReference type="Pfam" id="PF01408">
    <property type="entry name" value="GFO_IDH_MocA"/>
    <property type="match status" value="1"/>
</dbReference>
<organism evidence="5 6">
    <name type="scientific">Microbacterium psychrotolerans</name>
    <dbReference type="NCBI Taxonomy" id="3068321"/>
    <lineage>
        <taxon>Bacteria</taxon>
        <taxon>Bacillati</taxon>
        <taxon>Actinomycetota</taxon>
        <taxon>Actinomycetes</taxon>
        <taxon>Micrococcales</taxon>
        <taxon>Microbacteriaceae</taxon>
        <taxon>Microbacterium</taxon>
    </lineage>
</organism>
<dbReference type="Pfam" id="PF22725">
    <property type="entry name" value="GFO_IDH_MocA_C3"/>
    <property type="match status" value="1"/>
</dbReference>
<protein>
    <submittedName>
        <fullName evidence="5">Gfo/Idh/MocA family oxidoreductase</fullName>
    </submittedName>
</protein>
<dbReference type="InterPro" id="IPR036291">
    <property type="entry name" value="NAD(P)-bd_dom_sf"/>
</dbReference>
<evidence type="ECO:0000313" key="6">
    <source>
        <dbReference type="Proteomes" id="UP001235133"/>
    </source>
</evidence>
<dbReference type="PANTHER" id="PTHR43818:SF11">
    <property type="entry name" value="BCDNA.GH03377"/>
    <property type="match status" value="1"/>
</dbReference>
<evidence type="ECO:0000313" key="5">
    <source>
        <dbReference type="EMBL" id="MDQ7876412.1"/>
    </source>
</evidence>